<dbReference type="PANTHER" id="PTHR11437:SF65">
    <property type="entry name" value="ANGIOGENIN-2"/>
    <property type="match status" value="1"/>
</dbReference>
<protein>
    <submittedName>
        <fullName evidence="4">Ribonuclease-like</fullName>
    </submittedName>
</protein>
<dbReference type="Proteomes" id="UP000694871">
    <property type="component" value="Unplaced"/>
</dbReference>
<evidence type="ECO:0000313" key="4">
    <source>
        <dbReference type="RefSeq" id="XP_015273521.1"/>
    </source>
</evidence>
<evidence type="ECO:0000256" key="1">
    <source>
        <dbReference type="ARBA" id="ARBA00005600"/>
    </source>
</evidence>
<dbReference type="GeneID" id="107116162"/>
<evidence type="ECO:0000259" key="2">
    <source>
        <dbReference type="SMART" id="SM00092"/>
    </source>
</evidence>
<dbReference type="InterPro" id="IPR023412">
    <property type="entry name" value="RNaseA_domain"/>
</dbReference>
<keyword evidence="3" id="KW-1185">Reference proteome</keyword>
<dbReference type="Pfam" id="PF00074">
    <property type="entry name" value="RnaseA"/>
    <property type="match status" value="1"/>
</dbReference>
<evidence type="ECO:0000313" key="3">
    <source>
        <dbReference type="Proteomes" id="UP000694871"/>
    </source>
</evidence>
<organism evidence="3 4">
    <name type="scientific">Gekko japonicus</name>
    <name type="common">Schlegel's Japanese gecko</name>
    <dbReference type="NCBI Taxonomy" id="146911"/>
    <lineage>
        <taxon>Eukaryota</taxon>
        <taxon>Metazoa</taxon>
        <taxon>Chordata</taxon>
        <taxon>Craniata</taxon>
        <taxon>Vertebrata</taxon>
        <taxon>Euteleostomi</taxon>
        <taxon>Lepidosauria</taxon>
        <taxon>Squamata</taxon>
        <taxon>Bifurcata</taxon>
        <taxon>Gekkota</taxon>
        <taxon>Gekkonidae</taxon>
        <taxon>Gekkoninae</taxon>
        <taxon>Gekko</taxon>
    </lineage>
</organism>
<dbReference type="InterPro" id="IPR001427">
    <property type="entry name" value="RNaseA"/>
</dbReference>
<dbReference type="Gene3D" id="3.10.130.10">
    <property type="entry name" value="Ribonuclease A-like domain"/>
    <property type="match status" value="1"/>
</dbReference>
<reference evidence="4" key="1">
    <citation type="submission" date="2025-08" db="UniProtKB">
        <authorList>
            <consortium name="RefSeq"/>
        </authorList>
    </citation>
    <scope>IDENTIFICATION</scope>
</reference>
<dbReference type="SUPFAM" id="SSF54076">
    <property type="entry name" value="RNase A-like"/>
    <property type="match status" value="1"/>
</dbReference>
<name>A0ABM1KII4_GEKJA</name>
<dbReference type="PANTHER" id="PTHR11437">
    <property type="entry name" value="RIBONUCLEASE"/>
    <property type="match status" value="1"/>
</dbReference>
<accession>A0ABM1KII4</accession>
<comment type="similarity">
    <text evidence="1">Belongs to the pancreatic ribonuclease family.</text>
</comment>
<feature type="domain" description="Ribonuclease A-domain" evidence="2">
    <location>
        <begin position="111"/>
        <end position="226"/>
    </location>
</feature>
<proteinExistence type="inferred from homology"/>
<gene>
    <name evidence="4" type="primary">LOC107116162</name>
</gene>
<dbReference type="SMART" id="SM00092">
    <property type="entry name" value="RNAse_Pc"/>
    <property type="match status" value="1"/>
</dbReference>
<dbReference type="RefSeq" id="XP_015273521.1">
    <property type="nucleotide sequence ID" value="XM_015418035.1"/>
</dbReference>
<dbReference type="InterPro" id="IPR036816">
    <property type="entry name" value="RNaseA-like_dom_sf"/>
</dbReference>
<sequence length="226" mass="25531">MLYADLLFTLYTTQRHLQKVATCRVTKPGLKFFLSTTAECWLAIYNRSPGRQPGPRRGASAVLLGGSQEHEDWIESTTSKVPVMVSPGGPSGHTLCLLLLATAACLWLPCQGTTYRTFLTKHVDNPKMNFGSNSHYCKQMMSRRGMACQRKNTFIHTTEEQLKSICNSRGQIMDGNTRSKILFPITTCRRRRFLGKLLCRYKGESKITRIRVTCKEGLPVRYISST</sequence>